<keyword evidence="5" id="KW-0975">Bacterial flagellum</keyword>
<evidence type="ECO:0000313" key="8">
    <source>
        <dbReference type="Proteomes" id="UP000268230"/>
    </source>
</evidence>
<evidence type="ECO:0000256" key="1">
    <source>
        <dbReference type="ARBA" id="ARBA00004365"/>
    </source>
</evidence>
<keyword evidence="4" id="KW-0964">Secreted</keyword>
<dbReference type="AlphaFoldDB" id="A0A3Q8U3K6"/>
<dbReference type="GO" id="GO:0009424">
    <property type="term" value="C:bacterial-type flagellum hook"/>
    <property type="evidence" value="ECO:0007669"/>
    <property type="project" value="InterPro"/>
</dbReference>
<dbReference type="Gene3D" id="1.20.1330.10">
    <property type="entry name" value="f41 fragment of flagellin, N-terminal domain"/>
    <property type="match status" value="2"/>
</dbReference>
<dbReference type="PANTHER" id="PTHR42792:SF1">
    <property type="entry name" value="FLAGELLAR HOOK-ASSOCIATED PROTEIN 3"/>
    <property type="match status" value="1"/>
</dbReference>
<evidence type="ECO:0000256" key="5">
    <source>
        <dbReference type="ARBA" id="ARBA00023143"/>
    </source>
</evidence>
<dbReference type="EMBL" id="CP034338">
    <property type="protein sequence ID" value="AZL69886.1"/>
    <property type="molecule type" value="Genomic_DNA"/>
</dbReference>
<gene>
    <name evidence="7" type="ORF">EJA05_20125</name>
</gene>
<evidence type="ECO:0000313" key="7">
    <source>
        <dbReference type="EMBL" id="AZL69886.1"/>
    </source>
</evidence>
<dbReference type="SUPFAM" id="SSF64518">
    <property type="entry name" value="Phase 1 flagellin"/>
    <property type="match status" value="1"/>
</dbReference>
<protein>
    <submittedName>
        <fullName evidence="7">Flagellar hook-associated protein 3</fullName>
    </submittedName>
</protein>
<keyword evidence="7" id="KW-0966">Cell projection</keyword>
<feature type="domain" description="Flagellin N-terminal" evidence="6">
    <location>
        <begin position="3"/>
        <end position="141"/>
    </location>
</feature>
<dbReference type="InterPro" id="IPR001492">
    <property type="entry name" value="Flagellin"/>
</dbReference>
<dbReference type="NCBIfam" id="NF009361">
    <property type="entry name" value="PRK12717.1"/>
    <property type="match status" value="1"/>
</dbReference>
<dbReference type="KEGG" id="pory:EJA05_20125"/>
<keyword evidence="7" id="KW-0282">Flagellum</keyword>
<dbReference type="InterPro" id="IPR013384">
    <property type="entry name" value="Flagell_FlgL"/>
</dbReference>
<dbReference type="OrthoDB" id="9768249at2"/>
<evidence type="ECO:0000256" key="4">
    <source>
        <dbReference type="ARBA" id="ARBA00022525"/>
    </source>
</evidence>
<dbReference type="InterPro" id="IPR001029">
    <property type="entry name" value="Flagellin_N"/>
</dbReference>
<dbReference type="Proteomes" id="UP000268230">
    <property type="component" value="Chromosome"/>
</dbReference>
<dbReference type="Pfam" id="PF00669">
    <property type="entry name" value="Flagellin_N"/>
    <property type="match status" value="1"/>
</dbReference>
<dbReference type="GO" id="GO:0005576">
    <property type="term" value="C:extracellular region"/>
    <property type="evidence" value="ECO:0007669"/>
    <property type="project" value="UniProtKB-SubCell"/>
</dbReference>
<keyword evidence="7" id="KW-0969">Cilium</keyword>
<sequence length="520" mass="54621">MRISTAQFYESSATSYTSNFANLMKVKQQIDTGVRIQSAGDDPVGAARLLLLQQQQALLKQYDGNMTTVNNSLLQEESVLATINDAMQRASDLAIRAGGAGISAADRTSISSELKEIEANIFGLLNSRDANGDYMFGGTKTSSPPYVRNADGSYSYQGDQTQLSLQVSDTLKLATNDTGFSIFDSAKNKSRTESALVAPPVDDGRVAVSPGLLTSSSAYNSNFNAGQPYKVTFTSGTQYTVTDALGNDITAETPTNGTFDSKAEGGNRIAFRGVEFEISVTLQEGDDPNAAVAGHEFSLQARPDTLTTVRGAGNPSSAQITSGAVTDPTAYRSTFPDSGAVIKFTGANTYELYAQPLTADSKVVASGTFTAPALTVAGVTYQVSGTPQAGDQFAVNANTHQNQSVLETISQLRTALDAPGTGDAANTALKNSIASAVANLASAREQVDITRGSIGARGNSLDIQRQENTSLTTANKATQDAIGNTDMADASIMLALHQAMLQASQLSFTQISKLSLFNQM</sequence>
<name>A0A3Q8U3K6_9PSED</name>
<evidence type="ECO:0000256" key="3">
    <source>
        <dbReference type="ARBA" id="ARBA00005709"/>
    </source>
</evidence>
<dbReference type="NCBIfam" id="TIGR02550">
    <property type="entry name" value="flagell_flgL"/>
    <property type="match status" value="1"/>
</dbReference>
<evidence type="ECO:0000259" key="6">
    <source>
        <dbReference type="Pfam" id="PF00669"/>
    </source>
</evidence>
<organism evidence="7 8">
    <name type="scientific">Pseudomonas entomophila</name>
    <dbReference type="NCBI Taxonomy" id="312306"/>
    <lineage>
        <taxon>Bacteria</taxon>
        <taxon>Pseudomonadati</taxon>
        <taxon>Pseudomonadota</taxon>
        <taxon>Gammaproteobacteria</taxon>
        <taxon>Pseudomonadales</taxon>
        <taxon>Pseudomonadaceae</taxon>
        <taxon>Pseudomonas</taxon>
    </lineage>
</organism>
<dbReference type="GO" id="GO:0071973">
    <property type="term" value="P:bacterial-type flagellum-dependent cell motility"/>
    <property type="evidence" value="ECO:0007669"/>
    <property type="project" value="InterPro"/>
</dbReference>
<proteinExistence type="inferred from homology"/>
<reference evidence="7 8" key="1">
    <citation type="submission" date="2018-12" db="EMBL/GenBank/DDBJ databases">
        <authorList>
            <person name="Li S."/>
            <person name="Yang R."/>
            <person name="Chen G."/>
            <person name="Zou L."/>
            <person name="Zhang C."/>
            <person name="Chen Y."/>
            <person name="Liu Z."/>
            <person name="Li Y."/>
            <person name="Yan Y."/>
            <person name="Huang M."/>
            <person name="Chen T."/>
        </authorList>
    </citation>
    <scope>NUCLEOTIDE SEQUENCE [LARGE SCALE GENOMIC DNA]</scope>
    <source>
        <strain evidence="7 8">1257</strain>
    </source>
</reference>
<comment type="subcellular location">
    <subcellularLocation>
        <location evidence="1">Bacterial flagellum</location>
    </subcellularLocation>
    <subcellularLocation>
        <location evidence="2">Secreted</location>
    </subcellularLocation>
</comment>
<evidence type="ECO:0000256" key="2">
    <source>
        <dbReference type="ARBA" id="ARBA00004613"/>
    </source>
</evidence>
<comment type="similarity">
    <text evidence="3">Belongs to the bacterial flagellin family.</text>
</comment>
<accession>A0A3Q8U3K6</accession>
<dbReference type="PANTHER" id="PTHR42792">
    <property type="entry name" value="FLAGELLIN"/>
    <property type="match status" value="1"/>
</dbReference>
<dbReference type="GO" id="GO:0005198">
    <property type="term" value="F:structural molecule activity"/>
    <property type="evidence" value="ECO:0007669"/>
    <property type="project" value="InterPro"/>
</dbReference>